<evidence type="ECO:0000313" key="1">
    <source>
        <dbReference type="EMBL" id="KAK3712619.1"/>
    </source>
</evidence>
<reference evidence="1" key="1">
    <citation type="submission" date="2023-07" db="EMBL/GenBank/DDBJ databases">
        <title>Black Yeasts Isolated from many extreme environments.</title>
        <authorList>
            <person name="Coleine C."/>
            <person name="Stajich J.E."/>
            <person name="Selbmann L."/>
        </authorList>
    </citation>
    <scope>NUCLEOTIDE SEQUENCE</scope>
    <source>
        <strain evidence="1">CCFEE 5714</strain>
    </source>
</reference>
<gene>
    <name evidence="1" type="ORF">LTR37_009062</name>
</gene>
<protein>
    <submittedName>
        <fullName evidence="1">Uncharacterized protein</fullName>
    </submittedName>
</protein>
<keyword evidence="2" id="KW-1185">Reference proteome</keyword>
<accession>A0ACC3N8Z4</accession>
<organism evidence="1 2">
    <name type="scientific">Vermiconidia calcicola</name>
    <dbReference type="NCBI Taxonomy" id="1690605"/>
    <lineage>
        <taxon>Eukaryota</taxon>
        <taxon>Fungi</taxon>
        <taxon>Dikarya</taxon>
        <taxon>Ascomycota</taxon>
        <taxon>Pezizomycotina</taxon>
        <taxon>Dothideomycetes</taxon>
        <taxon>Dothideomycetidae</taxon>
        <taxon>Mycosphaerellales</taxon>
        <taxon>Extremaceae</taxon>
        <taxon>Vermiconidia</taxon>
    </lineage>
</organism>
<dbReference type="Proteomes" id="UP001281147">
    <property type="component" value="Unassembled WGS sequence"/>
</dbReference>
<evidence type="ECO:0000313" key="2">
    <source>
        <dbReference type="Proteomes" id="UP001281147"/>
    </source>
</evidence>
<sequence length="1207" mass="134944">MDDVEEAKDLIRSIRRSKRVDEDEGSDENANDLEGALRVLSVELYSKPTHFILELIQNADDNRYGSTVSPQLKIIFRTDGFLWIGCNENGFMPNNVRAICRIGHSTKKVEGSQKGYIGEKGIGFKSVFKVADVVWISSGALQFQFDKKKPLGMIAPAWCDFNAHPQLKERTMFCFQIPDAEDQRSVLRNLSDLKPELLLFLRQLRCIEIQIQKPNGTIEKSFRLKRGDDEHSGFQLILLTHEVIRPRPSTTTDKYLVCRRIASEMPCESRRPNVTESEVMIAFPVTEDFQPKLQECFTFNFLPIRKYGLPFLLQADYLLSASREEVVQGSAWNTKLISAATDLFVQSAHEFNKSGVVKYTWPRFLSSQGTATSTAFQGFLADVVDRLRAESVIESYQATMEKPIDVKHPPGIFTDGRSPARPLLSGPMGLRAYTAASYLLADLSNLRIPQLPSNQFLGMLRYLVKNKHAEFKQQTPAWHSRIAAAILSIGPQSVRNLELIPLRDRTWTSAKKTVHLPGVSDGLVLPDGINVDTVDDSATKDPSRAALFSGLGALQLNPNEVCRIILAQHASHGEKLETWTVDTPFEHAHYLFNSCIQLRRDELVKLRVASSSSTLLHVGPDLYMDVPESDFRVSEYLGASNTAVKYLHGRYLDGAPCQSKEWIDWLQSHLGVRTVPRLANKGTISQEFQCIIDSSQRHEWLLLLQRKWSSFSAEIATNNKLRSLLSNALVNCEDGQRRPLKDVYLATSSIKNATTGLDFVPFLAVDDPDDSSWVAFETIGLGVRPTLGFWMAILQSLQAETVAKPTKKSVDYVYREIDRLYYEDPTLVKNAFTTKNLVYIPTAETSNWMSLSVCRWSCPKRLSGIVALSWRYPALRDLFTSKLGVRDATVTDVVQALEKLKGQEDKSDHIRDLLLALNSLLKAYPYDSNMALNLIAASKKILPIKGGKAKLKSAVDTDWYIADRERLEDCFTDSVALLDFPRDQVATLSTLFTKLRLNDRMLSASVSEETVAAGKSSFNQNLTEQLRSKAAFVSQLVPPSLCKKVLDQLMMIEVWCCDALKLRRFVTINRGRVYGVDEEGWVVVQESSTSLVIFVPDKSGAKKRLPGKVLVEKLVSVLDVPKERAILLLMILTTDDSDEIEDNLEREGIEVNKKATEAPTDEAGPEDGEGQSSAHALPPQTSTPTLPNSSSVPPVTPSAKPQTAQGC</sequence>
<comment type="caution">
    <text evidence="1">The sequence shown here is derived from an EMBL/GenBank/DDBJ whole genome shotgun (WGS) entry which is preliminary data.</text>
</comment>
<proteinExistence type="predicted"/>
<name>A0ACC3N8Z4_9PEZI</name>
<dbReference type="EMBL" id="JAUTXU010000069">
    <property type="protein sequence ID" value="KAK3712619.1"/>
    <property type="molecule type" value="Genomic_DNA"/>
</dbReference>